<dbReference type="CDD" id="cd00202">
    <property type="entry name" value="ZnF_GATA"/>
    <property type="match status" value="1"/>
</dbReference>
<accession>A0A068S4B8</accession>
<sequence length="309" mass="35151">MASTDILSKAPIKVGEFTRRKNWSQSILDELRDWMHVLESDYSIIYGSPASSECFGYSASEMTGHLMTEFIHVDDRDSFARAFLAARDTMEPFRAQYRMHTKGDEYVIVETTGHFHKGSFFGSARVLPVDATNAMESFLDLRMEHEALQQRLRQLKQQQQQQQQQELQEEDDQQQQQQVGSPNVYAPGGIGGVSVFDSVSLFTGLHFEAGERARGISMGDMSQSELFQVASNPPPPPPTIVQRPNIIITQQRNNNKKKRIEAEQQQQQQQRICTECQTTDSPEWRKGPMGSKTLCNACGLRWSKTQKKQ</sequence>
<dbReference type="Pfam" id="PF08447">
    <property type="entry name" value="PAS_3"/>
    <property type="match status" value="1"/>
</dbReference>
<evidence type="ECO:0000259" key="7">
    <source>
        <dbReference type="PROSITE" id="PS50114"/>
    </source>
</evidence>
<dbReference type="SUPFAM" id="SSF55785">
    <property type="entry name" value="PYP-like sensor domain (PAS domain)"/>
    <property type="match status" value="1"/>
</dbReference>
<dbReference type="GO" id="GO:0006355">
    <property type="term" value="P:regulation of DNA-templated transcription"/>
    <property type="evidence" value="ECO:0007669"/>
    <property type="project" value="InterPro"/>
</dbReference>
<dbReference type="GO" id="GO:0008270">
    <property type="term" value="F:zinc ion binding"/>
    <property type="evidence" value="ECO:0007669"/>
    <property type="project" value="UniProtKB-KW"/>
</dbReference>
<dbReference type="STRING" id="1263082.A0A068S4B8"/>
<dbReference type="VEuPathDB" id="FungiDB:LCOR_08198.1"/>
<dbReference type="Gene3D" id="3.30.50.10">
    <property type="entry name" value="Erythroid Transcription Factor GATA-1, subunit A"/>
    <property type="match status" value="1"/>
</dbReference>
<dbReference type="InterPro" id="IPR035965">
    <property type="entry name" value="PAS-like_dom_sf"/>
</dbReference>
<feature type="domain" description="PAS" evidence="6">
    <location>
        <begin position="20"/>
        <end position="83"/>
    </location>
</feature>
<dbReference type="PROSITE" id="PS00344">
    <property type="entry name" value="GATA_ZN_FINGER_1"/>
    <property type="match status" value="1"/>
</dbReference>
<dbReference type="Proteomes" id="UP000027586">
    <property type="component" value="Unassembled WGS sequence"/>
</dbReference>
<dbReference type="EMBL" id="CBTN010000044">
    <property type="protein sequence ID" value="CDH57233.1"/>
    <property type="molecule type" value="Genomic_DNA"/>
</dbReference>
<gene>
    <name evidence="8" type="ORF">LCOR_08198.1</name>
</gene>
<organism evidence="8 9">
    <name type="scientific">Lichtheimia corymbifera JMRC:FSU:9682</name>
    <dbReference type="NCBI Taxonomy" id="1263082"/>
    <lineage>
        <taxon>Eukaryota</taxon>
        <taxon>Fungi</taxon>
        <taxon>Fungi incertae sedis</taxon>
        <taxon>Mucoromycota</taxon>
        <taxon>Mucoromycotina</taxon>
        <taxon>Mucoromycetes</taxon>
        <taxon>Mucorales</taxon>
        <taxon>Lichtheimiaceae</taxon>
        <taxon>Lichtheimia</taxon>
    </lineage>
</organism>
<dbReference type="PROSITE" id="PS50112">
    <property type="entry name" value="PAS"/>
    <property type="match status" value="1"/>
</dbReference>
<dbReference type="GO" id="GO:0043565">
    <property type="term" value="F:sequence-specific DNA binding"/>
    <property type="evidence" value="ECO:0007669"/>
    <property type="project" value="InterPro"/>
</dbReference>
<evidence type="ECO:0000256" key="3">
    <source>
        <dbReference type="ARBA" id="ARBA00022833"/>
    </source>
</evidence>
<dbReference type="InterPro" id="IPR000679">
    <property type="entry name" value="Znf_GATA"/>
</dbReference>
<dbReference type="InterPro" id="IPR013088">
    <property type="entry name" value="Znf_NHR/GATA"/>
</dbReference>
<dbReference type="SMART" id="SM00401">
    <property type="entry name" value="ZnF_GATA"/>
    <property type="match status" value="1"/>
</dbReference>
<comment type="caution">
    <text evidence="8">The sequence shown here is derived from an EMBL/GenBank/DDBJ whole genome shotgun (WGS) entry which is preliminary data.</text>
</comment>
<dbReference type="PANTHER" id="PTHR45658">
    <property type="entry name" value="GATA TRANSCRIPTION FACTOR"/>
    <property type="match status" value="1"/>
</dbReference>
<evidence type="ECO:0000313" key="8">
    <source>
        <dbReference type="EMBL" id="CDH57233.1"/>
    </source>
</evidence>
<feature type="domain" description="GATA-type" evidence="7">
    <location>
        <begin position="267"/>
        <end position="300"/>
    </location>
</feature>
<evidence type="ECO:0000256" key="5">
    <source>
        <dbReference type="SAM" id="MobiDB-lite"/>
    </source>
</evidence>
<dbReference type="CDD" id="cd00130">
    <property type="entry name" value="PAS"/>
    <property type="match status" value="1"/>
</dbReference>
<dbReference type="AlphaFoldDB" id="A0A068S4B8"/>
<keyword evidence="9" id="KW-1185">Reference proteome</keyword>
<dbReference type="SMART" id="SM00091">
    <property type="entry name" value="PAS"/>
    <property type="match status" value="1"/>
</dbReference>
<keyword evidence="1" id="KW-0479">Metal-binding</keyword>
<dbReference type="NCBIfam" id="TIGR00229">
    <property type="entry name" value="sensory_box"/>
    <property type="match status" value="1"/>
</dbReference>
<dbReference type="OrthoDB" id="2162994at2759"/>
<evidence type="ECO:0000256" key="2">
    <source>
        <dbReference type="ARBA" id="ARBA00022771"/>
    </source>
</evidence>
<dbReference type="PROSITE" id="PS50114">
    <property type="entry name" value="GATA_ZN_FINGER_2"/>
    <property type="match status" value="1"/>
</dbReference>
<feature type="region of interest" description="Disordered" evidence="5">
    <location>
        <begin position="160"/>
        <end position="184"/>
    </location>
</feature>
<evidence type="ECO:0000256" key="4">
    <source>
        <dbReference type="PROSITE-ProRule" id="PRU00094"/>
    </source>
</evidence>
<name>A0A068S4B8_9FUNG</name>
<dbReference type="SUPFAM" id="SSF57716">
    <property type="entry name" value="Glucocorticoid receptor-like (DNA-binding domain)"/>
    <property type="match status" value="1"/>
</dbReference>
<proteinExistence type="predicted"/>
<keyword evidence="2 4" id="KW-0863">Zinc-finger</keyword>
<dbReference type="InterPro" id="IPR013655">
    <property type="entry name" value="PAS_fold_3"/>
</dbReference>
<evidence type="ECO:0000313" key="9">
    <source>
        <dbReference type="Proteomes" id="UP000027586"/>
    </source>
</evidence>
<dbReference type="InterPro" id="IPR051140">
    <property type="entry name" value="GATA_TF"/>
</dbReference>
<keyword evidence="3" id="KW-0862">Zinc</keyword>
<evidence type="ECO:0000259" key="6">
    <source>
        <dbReference type="PROSITE" id="PS50112"/>
    </source>
</evidence>
<dbReference type="Pfam" id="PF00320">
    <property type="entry name" value="GATA"/>
    <property type="match status" value="1"/>
</dbReference>
<dbReference type="Gene3D" id="3.30.450.20">
    <property type="entry name" value="PAS domain"/>
    <property type="match status" value="1"/>
</dbReference>
<evidence type="ECO:0000256" key="1">
    <source>
        <dbReference type="ARBA" id="ARBA00022723"/>
    </source>
</evidence>
<protein>
    <submittedName>
        <fullName evidence="8">Madb protein</fullName>
    </submittedName>
</protein>
<dbReference type="InterPro" id="IPR000014">
    <property type="entry name" value="PAS"/>
</dbReference>
<reference evidence="8" key="1">
    <citation type="submission" date="2013-08" db="EMBL/GenBank/DDBJ databases">
        <title>Gene expansion shapes genome architecture in the human pathogen Lichtheimia corymbifera: an evolutionary genomics analysis in the ancient terrestrial Mucorales (Mucoromycotina).</title>
        <authorList>
            <person name="Schwartze V.U."/>
            <person name="Winter S."/>
            <person name="Shelest E."/>
            <person name="Marcet-Houben M."/>
            <person name="Horn F."/>
            <person name="Wehner S."/>
            <person name="Hoffmann K."/>
            <person name="Riege K."/>
            <person name="Sammeth M."/>
            <person name="Nowrousian M."/>
            <person name="Valiante V."/>
            <person name="Linde J."/>
            <person name="Jacobsen I.D."/>
            <person name="Marz M."/>
            <person name="Brakhage A.A."/>
            <person name="Gabaldon T."/>
            <person name="Bocker S."/>
            <person name="Voigt K."/>
        </authorList>
    </citation>
    <scope>NUCLEOTIDE SEQUENCE [LARGE SCALE GENOMIC DNA]</scope>
    <source>
        <strain evidence="8">FSU 9682</strain>
    </source>
</reference>